<gene>
    <name evidence="2" type="ORF">CFRA_10655</name>
</gene>
<dbReference type="PANTHER" id="PTHR43539">
    <property type="entry name" value="FLAVIN-BINDING MONOOXYGENASE-LIKE PROTEIN (AFU_ORTHOLOGUE AFUA_4G09220)"/>
    <property type="match status" value="1"/>
</dbReference>
<keyword evidence="3" id="KW-1185">Reference proteome</keyword>
<evidence type="ECO:0000256" key="1">
    <source>
        <dbReference type="ARBA" id="ARBA00023002"/>
    </source>
</evidence>
<dbReference type="Proteomes" id="UP000185434">
    <property type="component" value="Chromosome"/>
</dbReference>
<evidence type="ECO:0000313" key="2">
    <source>
        <dbReference type="EMBL" id="APT89612.1"/>
    </source>
</evidence>
<dbReference type="SUPFAM" id="SSF51905">
    <property type="entry name" value="FAD/NAD(P)-binding domain"/>
    <property type="match status" value="1"/>
</dbReference>
<dbReference type="Pfam" id="PF13738">
    <property type="entry name" value="Pyr_redox_3"/>
    <property type="match status" value="1"/>
</dbReference>
<dbReference type="EMBL" id="CP009247">
    <property type="protein sequence ID" value="APT89612.1"/>
    <property type="molecule type" value="Genomic_DNA"/>
</dbReference>
<reference evidence="2 3" key="1">
    <citation type="submission" date="2014-08" db="EMBL/GenBank/DDBJ databases">
        <title>Complete genome sequence of Corynebacterium frankenforstense ST18(T) (=DSM 45800(T)), isolated from raw cow milk.</title>
        <authorList>
            <person name="Ruckert C."/>
            <person name="Albersmeier A."/>
            <person name="Winkler A."/>
            <person name="Lipski A."/>
            <person name="Kalinowski J."/>
        </authorList>
    </citation>
    <scope>NUCLEOTIDE SEQUENCE [LARGE SCALE GENOMIC DNA]</scope>
    <source>
        <strain evidence="2 3">ST18</strain>
    </source>
</reference>
<keyword evidence="1" id="KW-0560">Oxidoreductase</keyword>
<dbReference type="AlphaFoldDB" id="A0A1L7CUU7"/>
<dbReference type="InterPro" id="IPR050982">
    <property type="entry name" value="Auxin_biosynth/cation_transpt"/>
</dbReference>
<dbReference type="GO" id="GO:0004497">
    <property type="term" value="F:monooxygenase activity"/>
    <property type="evidence" value="ECO:0007669"/>
    <property type="project" value="TreeGrafter"/>
</dbReference>
<evidence type="ECO:0000313" key="3">
    <source>
        <dbReference type="Proteomes" id="UP000185434"/>
    </source>
</evidence>
<dbReference type="OrthoDB" id="178899at2"/>
<dbReference type="PRINTS" id="PR00368">
    <property type="entry name" value="FADPNR"/>
</dbReference>
<proteinExistence type="predicted"/>
<dbReference type="GO" id="GO:0050660">
    <property type="term" value="F:flavin adenine dinucleotide binding"/>
    <property type="evidence" value="ECO:0007669"/>
    <property type="project" value="TreeGrafter"/>
</dbReference>
<dbReference type="RefSeq" id="WP_075664605.1">
    <property type="nucleotide sequence ID" value="NZ_CP009247.1"/>
</dbReference>
<organism evidence="2 3">
    <name type="scientific">Corynebacterium frankenforstense DSM 45800</name>
    <dbReference type="NCBI Taxonomy" id="1437875"/>
    <lineage>
        <taxon>Bacteria</taxon>
        <taxon>Bacillati</taxon>
        <taxon>Actinomycetota</taxon>
        <taxon>Actinomycetes</taxon>
        <taxon>Mycobacteriales</taxon>
        <taxon>Corynebacteriaceae</taxon>
        <taxon>Corynebacterium</taxon>
    </lineage>
</organism>
<dbReference type="PRINTS" id="PR00469">
    <property type="entry name" value="PNDRDTASEII"/>
</dbReference>
<dbReference type="InterPro" id="IPR036188">
    <property type="entry name" value="FAD/NAD-bd_sf"/>
</dbReference>
<accession>A0A1L7CUU7</accession>
<dbReference type="KEGG" id="cfk:CFRA_10655"/>
<dbReference type="STRING" id="1437875.CFRA_10655"/>
<protein>
    <submittedName>
        <fullName evidence="2">Potassium transporter</fullName>
    </submittedName>
</protein>
<dbReference type="Gene3D" id="3.50.50.60">
    <property type="entry name" value="FAD/NAD(P)-binding domain"/>
    <property type="match status" value="1"/>
</dbReference>
<sequence length="368" mass="39281">MYTNVDVVVIGAGQAGLATAHELRRRGVERFVVLDAGAGPGGAWRERWDSLTLGRAHGIADLPGLPMRRPDPSVPASRLVAEYYGAYERRFALPVLRPVRVRSVESIDDALVVTAAGGARWRARVVVNATGTWTRPFVPHLPGLGEFRGKVLHTVDYTRAADFAGARTVVVGGGLSAVQFLLELAEVTGTVWSTRTPPRFTARPFDLAWGRDVEARVRADTAAGRAPRPVVENTGIPSLPEYLEGVADGTLVSRGPLARATAHGVVFGEPRDVGKRELVVPGSWAPQPGPVDADVIFFNTGFRPALGHLAPLRLRGPGGGIRMRDEVTPEREPRVLLAGYGSTASTVGATRAGRKAGRAAAKLLTRQL</sequence>
<dbReference type="PANTHER" id="PTHR43539:SF78">
    <property type="entry name" value="FLAVIN-CONTAINING MONOOXYGENASE"/>
    <property type="match status" value="1"/>
</dbReference>
<name>A0A1L7CUU7_9CORY</name>